<dbReference type="PROSITE" id="PS01081">
    <property type="entry name" value="HTH_TETR_1"/>
    <property type="match status" value="1"/>
</dbReference>
<keyword evidence="1" id="KW-0805">Transcription regulation</keyword>
<dbReference type="InterPro" id="IPR001647">
    <property type="entry name" value="HTH_TetR"/>
</dbReference>
<evidence type="ECO:0000256" key="3">
    <source>
        <dbReference type="ARBA" id="ARBA00023163"/>
    </source>
</evidence>
<feature type="DNA-binding region" description="H-T-H motif" evidence="4">
    <location>
        <begin position="34"/>
        <end position="53"/>
    </location>
</feature>
<dbReference type="GO" id="GO:0003677">
    <property type="term" value="F:DNA binding"/>
    <property type="evidence" value="ECO:0007669"/>
    <property type="project" value="UniProtKB-UniRule"/>
</dbReference>
<evidence type="ECO:0000313" key="6">
    <source>
        <dbReference type="EMBL" id="ASL14781.1"/>
    </source>
</evidence>
<dbReference type="SUPFAM" id="SSF46689">
    <property type="entry name" value="Homeodomain-like"/>
    <property type="match status" value="1"/>
</dbReference>
<organism evidence="6 8">
    <name type="scientific">Mycobacterium intracellulare subsp. chimaera</name>
    <dbReference type="NCBI Taxonomy" id="222805"/>
    <lineage>
        <taxon>Bacteria</taxon>
        <taxon>Bacillati</taxon>
        <taxon>Actinomycetota</taxon>
        <taxon>Actinomycetes</taxon>
        <taxon>Mycobacteriales</taxon>
        <taxon>Mycobacteriaceae</taxon>
        <taxon>Mycobacterium</taxon>
        <taxon>Mycobacterium avium complex (MAC)</taxon>
    </lineage>
</organism>
<keyword evidence="3" id="KW-0804">Transcription</keyword>
<dbReference type="EMBL" id="JASZZX010000020">
    <property type="protein sequence ID" value="MDM3928257.1"/>
    <property type="molecule type" value="Genomic_DNA"/>
</dbReference>
<dbReference type="Gene3D" id="1.10.357.10">
    <property type="entry name" value="Tetracycline Repressor, domain 2"/>
    <property type="match status" value="1"/>
</dbReference>
<dbReference type="Pfam" id="PF00440">
    <property type="entry name" value="TetR_N"/>
    <property type="match status" value="1"/>
</dbReference>
<feature type="domain" description="HTH tetR-type" evidence="5">
    <location>
        <begin position="11"/>
        <end position="71"/>
    </location>
</feature>
<sequence length="190" mass="19959">MTAAVRRPYGELDRARVVTSLRDLARRVGVQGVTMRELAAELGAAVPSVYYHVPGKRAALDLLAESVLAEIPVVETGSWDTRLAELYCAAREVILSVPGIAGVLQTGGGGDSARRLDKLSRTLLAEAGLTKPVAAAAHSVLYTYLLGSVSLQETRPAQRSKRQAANQFRAGLEVIIAGIGASLPEGSAPS</sequence>
<evidence type="ECO:0000256" key="2">
    <source>
        <dbReference type="ARBA" id="ARBA00023125"/>
    </source>
</evidence>
<gene>
    <name evidence="6" type="ORF">MYCOZU2_02367</name>
    <name evidence="7" type="ORF">QRB35_19780</name>
</gene>
<dbReference type="Gene3D" id="1.10.10.60">
    <property type="entry name" value="Homeodomain-like"/>
    <property type="match status" value="1"/>
</dbReference>
<dbReference type="InterPro" id="IPR009057">
    <property type="entry name" value="Homeodomain-like_sf"/>
</dbReference>
<dbReference type="InterPro" id="IPR036271">
    <property type="entry name" value="Tet_transcr_reg_TetR-rel_C_sf"/>
</dbReference>
<dbReference type="SUPFAM" id="SSF48498">
    <property type="entry name" value="Tetracyclin repressor-like, C-terminal domain"/>
    <property type="match status" value="1"/>
</dbReference>
<keyword evidence="2 4" id="KW-0238">DNA-binding</keyword>
<protein>
    <submittedName>
        <fullName evidence="6">TetR family transcriptional regulator</fullName>
    </submittedName>
    <submittedName>
        <fullName evidence="7">TetR/AcrR family transcriptional regulator C-terminal domain-containing protein</fullName>
    </submittedName>
</protein>
<dbReference type="RefSeq" id="WP_020822222.1">
    <property type="nucleotide sequence ID" value="NZ_CP015267.1"/>
</dbReference>
<reference evidence="6 8" key="1">
    <citation type="journal article" date="2017" name="Lancet Infect. Dis.">
        <title>Global outbreak of severe Mycobacterium chimaera disease after cardiac surgery: a molecular epidemiological study.</title>
        <authorList>
            <person name="van Ingen J."/>
            <person name="Kohl T."/>
            <person name="Kranzer K."/>
            <person name="Hasse B."/>
            <person name="Keller P."/>
            <person name="Szafranska A."/>
            <person name="Hillemann D."/>
            <person name="Chand M."/>
            <person name="Schreiber P."/>
            <person name="Sommerstein R."/>
            <person name="Berger C."/>
            <person name="Genoni M."/>
            <person name="Ruegg C."/>
            <person name="Troillet N."/>
            <person name="Widmer A.F."/>
            <person name="Becker S.L."/>
            <person name="Herrmann M."/>
            <person name="Eckmanns T."/>
            <person name="Haller S."/>
            <person name="Hoeller C."/>
            <person name="Debast S.B."/>
            <person name="Wolfhagen M.J."/>
            <person name="Hopman J."/>
            <person name="Kluytmans J."/>
            <person name="Langelaar M."/>
            <person name="Notermans D.W."/>
            <person name="ten Oever J."/>
            <person name="van den Barselaar P."/>
            <person name="Vonk A.B.A."/>
            <person name="Vos M.C."/>
            <person name="Ahmed N."/>
            <person name="Brown T."/>
            <person name="Crook D."/>
            <person name="Lamagni T."/>
            <person name="Phin N."/>
            <person name="Smith E.G."/>
            <person name="Zambon M."/>
            <person name="Serr A."/>
            <person name="Goetting T."/>
            <person name="Ebner W."/>
            <person name="Thuermer A."/>
            <person name="Utpatel C."/>
            <person name="Sproer C."/>
            <person name="Bunk B."/>
            <person name="Nubel U."/>
            <person name="Bloemberg G."/>
            <person name="Bottger E."/>
            <person name="Niemann S."/>
            <person name="Wagner D."/>
            <person name="Sax H."/>
        </authorList>
    </citation>
    <scope>NUCLEOTIDE SEQUENCE [LARGE SCALE GENOMIC DNA]</scope>
    <source>
        <strain evidence="6 8">ZUERICH-2</strain>
    </source>
</reference>
<evidence type="ECO:0000313" key="7">
    <source>
        <dbReference type="EMBL" id="MDM3928257.1"/>
    </source>
</evidence>
<evidence type="ECO:0000313" key="9">
    <source>
        <dbReference type="Proteomes" id="UP001529272"/>
    </source>
</evidence>
<keyword evidence="9" id="KW-1185">Reference proteome</keyword>
<reference evidence="7" key="2">
    <citation type="submission" date="2023-06" db="EMBL/GenBank/DDBJ databases">
        <title>Itaconate inhibition of nontuberculous mycobacteria.</title>
        <authorList>
            <person name="Breen P."/>
            <person name="Zimbric M."/>
            <person name="Caverly L."/>
        </authorList>
    </citation>
    <scope>NUCLEOTIDE SEQUENCE</scope>
    <source>
        <strain evidence="7">FLAC1071</strain>
    </source>
</reference>
<dbReference type="GO" id="GO:0045892">
    <property type="term" value="P:negative regulation of DNA-templated transcription"/>
    <property type="evidence" value="ECO:0007669"/>
    <property type="project" value="InterPro"/>
</dbReference>
<dbReference type="Proteomes" id="UP001529272">
    <property type="component" value="Unassembled WGS sequence"/>
</dbReference>
<dbReference type="InterPro" id="IPR004111">
    <property type="entry name" value="Repressor_TetR_C"/>
</dbReference>
<dbReference type="InterPro" id="IPR023772">
    <property type="entry name" value="DNA-bd_HTH_TetR-type_CS"/>
</dbReference>
<dbReference type="AlphaFoldDB" id="A0A7U5MJU3"/>
<proteinExistence type="predicted"/>
<dbReference type="PROSITE" id="PS50977">
    <property type="entry name" value="HTH_TETR_2"/>
    <property type="match status" value="1"/>
</dbReference>
<accession>A0A7U5MJU3</accession>
<evidence type="ECO:0000256" key="4">
    <source>
        <dbReference type="PROSITE-ProRule" id="PRU00335"/>
    </source>
</evidence>
<evidence type="ECO:0000256" key="1">
    <source>
        <dbReference type="ARBA" id="ARBA00023015"/>
    </source>
</evidence>
<reference evidence="7" key="3">
    <citation type="submission" date="2023-06" db="EMBL/GenBank/DDBJ databases">
        <authorList>
            <person name="Spilker T."/>
        </authorList>
    </citation>
    <scope>NUCLEOTIDE SEQUENCE</scope>
    <source>
        <strain evidence="7">FLAC1071</strain>
    </source>
</reference>
<dbReference type="EMBL" id="CP015267">
    <property type="protein sequence ID" value="ASL14781.1"/>
    <property type="molecule type" value="Genomic_DNA"/>
</dbReference>
<dbReference type="Pfam" id="PF02909">
    <property type="entry name" value="TetR_C_1"/>
    <property type="match status" value="1"/>
</dbReference>
<evidence type="ECO:0000259" key="5">
    <source>
        <dbReference type="PROSITE" id="PS50977"/>
    </source>
</evidence>
<dbReference type="Proteomes" id="UP000198286">
    <property type="component" value="Chromosome"/>
</dbReference>
<name>A0A7U5MJU3_MYCIT</name>
<evidence type="ECO:0000313" key="8">
    <source>
        <dbReference type="Proteomes" id="UP000198286"/>
    </source>
</evidence>